<keyword evidence="5" id="KW-0636">Prenylation</keyword>
<dbReference type="PANTHER" id="PTHR45806">
    <property type="entry name" value="SYNAPTOBREVIN HOMOLOG YKT6"/>
    <property type="match status" value="1"/>
</dbReference>
<dbReference type="PROSITE" id="PS50892">
    <property type="entry name" value="V_SNARE"/>
    <property type="match status" value="1"/>
</dbReference>
<keyword evidence="3" id="KW-0564">Palmitate</keyword>
<dbReference type="GO" id="GO:0005484">
    <property type="term" value="F:SNAP receptor activity"/>
    <property type="evidence" value="ECO:0007669"/>
    <property type="project" value="TreeGrafter"/>
</dbReference>
<evidence type="ECO:0000256" key="1">
    <source>
        <dbReference type="ARBA" id="ARBA00022481"/>
    </source>
</evidence>
<evidence type="ECO:0000259" key="8">
    <source>
        <dbReference type="PROSITE" id="PS50892"/>
    </source>
</evidence>
<comment type="subcellular location">
    <subcellularLocation>
        <location evidence="6">Endomembrane system</location>
        <topology evidence="6">Lipid-anchor</topology>
        <orientation evidence="6">Cytoplasmic side</orientation>
    </subcellularLocation>
</comment>
<dbReference type="PRINTS" id="PR00219">
    <property type="entry name" value="SYNAPTOBREVN"/>
</dbReference>
<dbReference type="Gene3D" id="3.30.450.50">
    <property type="entry name" value="Longin domain"/>
    <property type="match status" value="1"/>
</dbReference>
<dbReference type="InterPro" id="IPR042855">
    <property type="entry name" value="V_SNARE_CC"/>
</dbReference>
<keyword evidence="1" id="KW-0488">Methylation</keyword>
<dbReference type="SMART" id="SM01270">
    <property type="entry name" value="Longin"/>
    <property type="match status" value="1"/>
</dbReference>
<proteinExistence type="predicted"/>
<dbReference type="EMBL" id="MK500410">
    <property type="protein sequence ID" value="QBK89254.1"/>
    <property type="molecule type" value="Genomic_DNA"/>
</dbReference>
<evidence type="ECO:0000256" key="2">
    <source>
        <dbReference type="ARBA" id="ARBA00023136"/>
    </source>
</evidence>
<dbReference type="InterPro" id="IPR010908">
    <property type="entry name" value="Longin_dom"/>
</dbReference>
<accession>A0A4D5XES7</accession>
<dbReference type="Pfam" id="PF13774">
    <property type="entry name" value="Longin"/>
    <property type="match status" value="1"/>
</dbReference>
<evidence type="ECO:0000256" key="5">
    <source>
        <dbReference type="ARBA" id="ARBA00023289"/>
    </source>
</evidence>
<reference evidence="9" key="1">
    <citation type="journal article" date="2019" name="MBio">
        <title>Virus Genomes from Deep Sea Sediments Expand the Ocean Megavirome and Support Independent Origins of Viral Gigantism.</title>
        <authorList>
            <person name="Backstrom D."/>
            <person name="Yutin N."/>
            <person name="Jorgensen S.L."/>
            <person name="Dharamshi J."/>
            <person name="Homa F."/>
            <person name="Zaremba-Niedwiedzka K."/>
            <person name="Spang A."/>
            <person name="Wolf Y.I."/>
            <person name="Koonin E.V."/>
            <person name="Ettema T.J."/>
        </authorList>
    </citation>
    <scope>NUCLEOTIDE SEQUENCE</scope>
</reference>
<dbReference type="InterPro" id="IPR001388">
    <property type="entry name" value="Synaptobrevin-like"/>
</dbReference>
<feature type="domain" description="V-SNARE coiled-coil homology" evidence="8">
    <location>
        <begin position="187"/>
        <end position="246"/>
    </location>
</feature>
<dbReference type="PROSITE" id="PS50859">
    <property type="entry name" value="LONGIN"/>
    <property type="match status" value="1"/>
</dbReference>
<evidence type="ECO:0000256" key="3">
    <source>
        <dbReference type="ARBA" id="ARBA00023139"/>
    </source>
</evidence>
<evidence type="ECO:0000259" key="7">
    <source>
        <dbReference type="PROSITE" id="PS50859"/>
    </source>
</evidence>
<protein>
    <submittedName>
        <fullName evidence="9">Synaptobrevin</fullName>
    </submittedName>
</protein>
<evidence type="ECO:0000256" key="6">
    <source>
        <dbReference type="ARBA" id="ARBA00046278"/>
    </source>
</evidence>
<dbReference type="SUPFAM" id="SSF58038">
    <property type="entry name" value="SNARE fusion complex"/>
    <property type="match status" value="1"/>
</dbReference>
<keyword evidence="4" id="KW-0449">Lipoprotein</keyword>
<dbReference type="CDD" id="cd15843">
    <property type="entry name" value="R-SNARE"/>
    <property type="match status" value="1"/>
</dbReference>
<dbReference type="Pfam" id="PF00957">
    <property type="entry name" value="Synaptobrevin"/>
    <property type="match status" value="1"/>
</dbReference>
<gene>
    <name evidence="9" type="ORF">LCMiAC02_03490</name>
</gene>
<sequence>MIKIIMNTLTIFLIIVEKKIKINNTYIIITNMVKLYGLLIVKRVKNRDICKHIILSGHILIPLHAIYFKKSIKQIAGEYGKFIATKMELGTTKIYTHKDKKNTSSQTCKKYKINITTRHNGLIGVLVTDDNYPRRISLTIIQNILDKFELKHNIDELNGIKDYCVSKFNKECHNILKANKDPSQSDDIYKTQKEVEDIKNIMEENIDKILDRGEKIEDIIERTNELDSNAYDFYRSAKKLACCKIL</sequence>
<feature type="domain" description="Longin" evidence="7">
    <location>
        <begin position="93"/>
        <end position="176"/>
    </location>
</feature>
<keyword evidence="2" id="KW-0472">Membrane</keyword>
<dbReference type="Gene3D" id="1.20.5.110">
    <property type="match status" value="1"/>
</dbReference>
<dbReference type="GO" id="GO:0016020">
    <property type="term" value="C:membrane"/>
    <property type="evidence" value="ECO:0007669"/>
    <property type="project" value="InterPro"/>
</dbReference>
<dbReference type="SUPFAM" id="SSF64356">
    <property type="entry name" value="SNARE-like"/>
    <property type="match status" value="1"/>
</dbReference>
<dbReference type="GO" id="GO:0016192">
    <property type="term" value="P:vesicle-mediated transport"/>
    <property type="evidence" value="ECO:0007669"/>
    <property type="project" value="InterPro"/>
</dbReference>
<dbReference type="PANTHER" id="PTHR45806:SF1">
    <property type="entry name" value="SYNAPTOBREVIN HOMOLOG YKT6"/>
    <property type="match status" value="1"/>
</dbReference>
<evidence type="ECO:0000256" key="4">
    <source>
        <dbReference type="ARBA" id="ARBA00023288"/>
    </source>
</evidence>
<dbReference type="InterPro" id="IPR011012">
    <property type="entry name" value="Longin-like_dom_sf"/>
</dbReference>
<evidence type="ECO:0000313" key="9">
    <source>
        <dbReference type="EMBL" id="QBK89254.1"/>
    </source>
</evidence>
<name>A0A4D5XES7_9VIRU</name>
<organism evidence="9">
    <name type="scientific">Mimivirus LCMiAC02</name>
    <dbReference type="NCBI Taxonomy" id="2506609"/>
    <lineage>
        <taxon>Viruses</taxon>
        <taxon>Varidnaviria</taxon>
        <taxon>Bamfordvirae</taxon>
        <taxon>Nucleocytoviricota</taxon>
        <taxon>Megaviricetes</taxon>
        <taxon>Imitervirales</taxon>
        <taxon>Mimiviridae</taxon>
        <taxon>Klosneuvirinae</taxon>
    </lineage>
</organism>